<name>A0A3G8MAE2_9HYPH</name>
<reference evidence="1 2" key="1">
    <citation type="submission" date="2018-11" db="EMBL/GenBank/DDBJ databases">
        <title>Genome squencing of methanotrophic bacteria isolated from alkaline groundwater in Korea.</title>
        <authorList>
            <person name="Nguyen L.N."/>
        </authorList>
    </citation>
    <scope>NUCLEOTIDE SEQUENCE [LARGE SCALE GENOMIC DNA]</scope>
    <source>
        <strain evidence="1 2">GW6</strain>
    </source>
</reference>
<dbReference type="KEGG" id="mros:EHO51_14215"/>
<proteinExistence type="predicted"/>
<accession>A0A3G8MAE2</accession>
<sequence length="52" mass="5635">MRTRPLGREIAIALGFKLLALIALYIAFFGPAHRIKVTPAQMAEALSATAPR</sequence>
<dbReference type="Proteomes" id="UP000273982">
    <property type="component" value="Chromosome"/>
</dbReference>
<evidence type="ECO:0000313" key="2">
    <source>
        <dbReference type="Proteomes" id="UP000273982"/>
    </source>
</evidence>
<dbReference type="EMBL" id="CP034086">
    <property type="protein sequence ID" value="AZG77788.1"/>
    <property type="molecule type" value="Genomic_DNA"/>
</dbReference>
<protein>
    <submittedName>
        <fullName evidence="1">Phosphoglycerate mutase</fullName>
    </submittedName>
</protein>
<dbReference type="RefSeq" id="WP_124739432.1">
    <property type="nucleotide sequence ID" value="NZ_CP034086.1"/>
</dbReference>
<organism evidence="1 2">
    <name type="scientific">Methylocystis rosea</name>
    <dbReference type="NCBI Taxonomy" id="173366"/>
    <lineage>
        <taxon>Bacteria</taxon>
        <taxon>Pseudomonadati</taxon>
        <taxon>Pseudomonadota</taxon>
        <taxon>Alphaproteobacteria</taxon>
        <taxon>Hyphomicrobiales</taxon>
        <taxon>Methylocystaceae</taxon>
        <taxon>Methylocystis</taxon>
    </lineage>
</organism>
<gene>
    <name evidence="1" type="ORF">EHO51_14215</name>
</gene>
<dbReference type="NCBIfam" id="NF045611">
    <property type="entry name" value="small_CydP"/>
    <property type="match status" value="1"/>
</dbReference>
<dbReference type="AlphaFoldDB" id="A0A3G8MAE2"/>
<evidence type="ECO:0000313" key="1">
    <source>
        <dbReference type="EMBL" id="AZG77788.1"/>
    </source>
</evidence>
<dbReference type="InterPro" id="IPR054636">
    <property type="entry name" value="CydP"/>
</dbReference>